<gene>
    <name evidence="8" type="ordered locus">Dde_0267</name>
</gene>
<dbReference type="HOGENOM" id="CLU_023081_3_0_7"/>
<dbReference type="GO" id="GO:0005886">
    <property type="term" value="C:plasma membrane"/>
    <property type="evidence" value="ECO:0007669"/>
    <property type="project" value="TreeGrafter"/>
</dbReference>
<dbReference type="Pfam" id="PF13534">
    <property type="entry name" value="Fer4_17"/>
    <property type="match status" value="1"/>
</dbReference>
<evidence type="ECO:0000256" key="3">
    <source>
        <dbReference type="ARBA" id="ARBA00023002"/>
    </source>
</evidence>
<dbReference type="AlphaFoldDB" id="Q316S8"/>
<evidence type="ECO:0000256" key="6">
    <source>
        <dbReference type="SAM" id="MobiDB-lite"/>
    </source>
</evidence>
<dbReference type="GO" id="GO:0016491">
    <property type="term" value="F:oxidoreductase activity"/>
    <property type="evidence" value="ECO:0007669"/>
    <property type="project" value="UniProtKB-KW"/>
</dbReference>
<evidence type="ECO:0000256" key="5">
    <source>
        <dbReference type="ARBA" id="ARBA00023014"/>
    </source>
</evidence>
<dbReference type="SUPFAM" id="SSF46548">
    <property type="entry name" value="alpha-helical ferredoxin"/>
    <property type="match status" value="1"/>
</dbReference>
<dbReference type="PANTHER" id="PTHR43255:SF1">
    <property type="entry name" value="IRON-SULFUR-BINDING OXIDOREDUCTASE FADF-RELATED"/>
    <property type="match status" value="1"/>
</dbReference>
<sequence length="392" mass="42354">MPPQQPSAPQTAPDSAPPSPASTASVPDAARMAVQCTECGACVRMCPFLQEHGTPAHMARQLQHSPQTVLNAYACSLCSLCSAVCPEKLDPAQMFMDMRRAAVASGLLDTAPYRRILGYEALGISAAFTLYGLPQGADTVFFPGCTLAGTRPRTVQAAFSYLRTVFPRAGAVLACCSKPSHDLGMQSLFNERFTQLYNRLAQHGIRRVVTACPNCHKVFTTYAQDMEVVSIYEVLARRPAMAAGHDRSAPSCTAALHDPCPLREFPAIHHAARVLAAEAGIDVTELPGTRRRTLCCGEGGAVGAVRPDLAGGWTARRAAAAPQKRIFTYCAGCAGSLSAAGRRTDHLLDLVFYPRRTLAGRMKPARAPFSYLHRLWLKLRWRLLLTRGTDGK</sequence>
<keyword evidence="2" id="KW-0479">Metal-binding</keyword>
<keyword evidence="5" id="KW-0411">Iron-sulfur</keyword>
<evidence type="ECO:0000259" key="7">
    <source>
        <dbReference type="PROSITE" id="PS51379"/>
    </source>
</evidence>
<reference evidence="8 9" key="1">
    <citation type="journal article" date="2011" name="J. Bacteriol.">
        <title>Complete genome sequence and updated annotation of Desulfovibrio alaskensis G20.</title>
        <authorList>
            <person name="Hauser L.J."/>
            <person name="Land M.L."/>
            <person name="Brown S.D."/>
            <person name="Larimer F."/>
            <person name="Keller K.L."/>
            <person name="Rapp-Giles B.J."/>
            <person name="Price M.N."/>
            <person name="Lin M."/>
            <person name="Bruce D.C."/>
            <person name="Detter J.C."/>
            <person name="Tapia R."/>
            <person name="Han C.S."/>
            <person name="Goodwin L.A."/>
            <person name="Cheng J.F."/>
            <person name="Pitluck S."/>
            <person name="Copeland A."/>
            <person name="Lucas S."/>
            <person name="Nolan M."/>
            <person name="Lapidus A.L."/>
            <person name="Palumbo A.V."/>
            <person name="Wall J.D."/>
        </authorList>
    </citation>
    <scope>NUCLEOTIDE SEQUENCE [LARGE SCALE GENOMIC DNA]</scope>
    <source>
        <strain evidence="9">ATCC BAA 1058 / DSM 17464 / G20</strain>
    </source>
</reference>
<dbReference type="Pfam" id="PF02754">
    <property type="entry name" value="CCG"/>
    <property type="match status" value="2"/>
</dbReference>
<dbReference type="eggNOG" id="COG0247">
    <property type="taxonomic scope" value="Bacteria"/>
</dbReference>
<dbReference type="PANTHER" id="PTHR43255">
    <property type="entry name" value="IRON-SULFUR-BINDING OXIDOREDUCTASE FADF-RELATED-RELATED"/>
    <property type="match status" value="1"/>
</dbReference>
<feature type="domain" description="4Fe-4S ferredoxin-type" evidence="7">
    <location>
        <begin position="66"/>
        <end position="94"/>
    </location>
</feature>
<dbReference type="Proteomes" id="UP000002710">
    <property type="component" value="Chromosome"/>
</dbReference>
<dbReference type="InterPro" id="IPR009051">
    <property type="entry name" value="Helical_ferredxn"/>
</dbReference>
<dbReference type="PROSITE" id="PS00028">
    <property type="entry name" value="ZINC_FINGER_C2H2_1"/>
    <property type="match status" value="1"/>
</dbReference>
<dbReference type="PROSITE" id="PS00198">
    <property type="entry name" value="4FE4S_FER_1"/>
    <property type="match status" value="2"/>
</dbReference>
<keyword evidence="3" id="KW-0560">Oxidoreductase</keyword>
<keyword evidence="9" id="KW-1185">Reference proteome</keyword>
<keyword evidence="4" id="KW-0408">Iron</keyword>
<evidence type="ECO:0000256" key="2">
    <source>
        <dbReference type="ARBA" id="ARBA00022723"/>
    </source>
</evidence>
<dbReference type="PROSITE" id="PS51379">
    <property type="entry name" value="4FE4S_FER_2"/>
    <property type="match status" value="1"/>
</dbReference>
<feature type="region of interest" description="Disordered" evidence="6">
    <location>
        <begin position="1"/>
        <end position="25"/>
    </location>
</feature>
<proteinExistence type="predicted"/>
<name>Q316S8_OLEA2</name>
<dbReference type="RefSeq" id="WP_011366416.1">
    <property type="nucleotide sequence ID" value="NC_007519.1"/>
</dbReference>
<dbReference type="InterPro" id="IPR017900">
    <property type="entry name" value="4Fe4S_Fe_S_CS"/>
</dbReference>
<dbReference type="GO" id="GO:0046872">
    <property type="term" value="F:metal ion binding"/>
    <property type="evidence" value="ECO:0007669"/>
    <property type="project" value="UniProtKB-KW"/>
</dbReference>
<dbReference type="STRING" id="207559.Dde_0267"/>
<keyword evidence="1" id="KW-0004">4Fe-4S</keyword>
<evidence type="ECO:0000256" key="1">
    <source>
        <dbReference type="ARBA" id="ARBA00022485"/>
    </source>
</evidence>
<dbReference type="EMBL" id="CP000112">
    <property type="protein sequence ID" value="ABB37068.1"/>
    <property type="molecule type" value="Genomic_DNA"/>
</dbReference>
<evidence type="ECO:0000313" key="8">
    <source>
        <dbReference type="EMBL" id="ABB37068.1"/>
    </source>
</evidence>
<evidence type="ECO:0000256" key="4">
    <source>
        <dbReference type="ARBA" id="ARBA00023004"/>
    </source>
</evidence>
<dbReference type="InterPro" id="IPR051460">
    <property type="entry name" value="HdrC_iron-sulfur_subunit"/>
</dbReference>
<dbReference type="InterPro" id="IPR017896">
    <property type="entry name" value="4Fe4S_Fe-S-bd"/>
</dbReference>
<dbReference type="InterPro" id="IPR004017">
    <property type="entry name" value="Cys_rich_dom"/>
</dbReference>
<dbReference type="KEGG" id="dde:Dde_0267"/>
<evidence type="ECO:0000313" key="9">
    <source>
        <dbReference type="Proteomes" id="UP000002710"/>
    </source>
</evidence>
<organism evidence="8 9">
    <name type="scientific">Oleidesulfovibrio alaskensis (strain ATCC BAA-1058 / DSM 17464 / G20)</name>
    <name type="common">Desulfovibrio alaskensis</name>
    <dbReference type="NCBI Taxonomy" id="207559"/>
    <lineage>
        <taxon>Bacteria</taxon>
        <taxon>Pseudomonadati</taxon>
        <taxon>Thermodesulfobacteriota</taxon>
        <taxon>Desulfovibrionia</taxon>
        <taxon>Desulfovibrionales</taxon>
        <taxon>Desulfovibrionaceae</taxon>
        <taxon>Oleidesulfovibrio</taxon>
    </lineage>
</organism>
<dbReference type="Gene3D" id="1.10.1060.10">
    <property type="entry name" value="Alpha-helical ferredoxin"/>
    <property type="match status" value="1"/>
</dbReference>
<dbReference type="InterPro" id="IPR013087">
    <property type="entry name" value="Znf_C2H2_type"/>
</dbReference>
<protein>
    <recommendedName>
        <fullName evidence="7">4Fe-4S ferredoxin-type domain-containing protein</fullName>
    </recommendedName>
</protein>
<dbReference type="GO" id="GO:0051539">
    <property type="term" value="F:4 iron, 4 sulfur cluster binding"/>
    <property type="evidence" value="ECO:0007669"/>
    <property type="project" value="UniProtKB-KW"/>
</dbReference>
<accession>Q316S8</accession>